<evidence type="ECO:0000256" key="4">
    <source>
        <dbReference type="ARBA" id="ARBA00022475"/>
    </source>
</evidence>
<dbReference type="EMBL" id="DTFV01000010">
    <property type="protein sequence ID" value="HGI29816.1"/>
    <property type="molecule type" value="Genomic_DNA"/>
</dbReference>
<evidence type="ECO:0000256" key="11">
    <source>
        <dbReference type="SAM" id="Phobius"/>
    </source>
</evidence>
<keyword evidence="4" id="KW-1003">Cell membrane</keyword>
<comment type="caution">
    <text evidence="12">The sequence shown here is derived from an EMBL/GenBank/DDBJ whole genome shotgun (WGS) entry which is preliminary data.</text>
</comment>
<accession>A0A7V4DD51</accession>
<feature type="transmembrane region" description="Helical" evidence="11">
    <location>
        <begin position="292"/>
        <end position="312"/>
    </location>
</feature>
<name>A0A7V4DD51_9BACT</name>
<keyword evidence="7 11" id="KW-1133">Transmembrane helix</keyword>
<keyword evidence="5" id="KW-0997">Cell inner membrane</keyword>
<feature type="transmembrane region" description="Helical" evidence="11">
    <location>
        <begin position="94"/>
        <end position="116"/>
    </location>
</feature>
<evidence type="ECO:0000256" key="1">
    <source>
        <dbReference type="ARBA" id="ARBA00004651"/>
    </source>
</evidence>
<feature type="transmembrane region" description="Helical" evidence="11">
    <location>
        <begin position="123"/>
        <end position="141"/>
    </location>
</feature>
<dbReference type="GO" id="GO:0022857">
    <property type="term" value="F:transmembrane transporter activity"/>
    <property type="evidence" value="ECO:0007669"/>
    <property type="project" value="InterPro"/>
</dbReference>
<feature type="transmembrane region" description="Helical" evidence="11">
    <location>
        <begin position="7"/>
        <end position="34"/>
    </location>
</feature>
<comment type="function">
    <text evidence="9">Part of the ABC transporter complex LsrABCD involved in autoinducer 2 (AI-2) import. Probably responsible for the translocation of the substrate across the membrane.</text>
</comment>
<comment type="subcellular location">
    <subcellularLocation>
        <location evidence="1">Cell membrane</location>
        <topology evidence="1">Multi-pass membrane protein</topology>
    </subcellularLocation>
</comment>
<dbReference type="GO" id="GO:0005886">
    <property type="term" value="C:plasma membrane"/>
    <property type="evidence" value="ECO:0007669"/>
    <property type="project" value="UniProtKB-SubCell"/>
</dbReference>
<evidence type="ECO:0000256" key="6">
    <source>
        <dbReference type="ARBA" id="ARBA00022692"/>
    </source>
</evidence>
<dbReference type="Pfam" id="PF02653">
    <property type="entry name" value="BPD_transp_2"/>
    <property type="match status" value="1"/>
</dbReference>
<feature type="transmembrane region" description="Helical" evidence="11">
    <location>
        <begin position="72"/>
        <end position="88"/>
    </location>
</feature>
<evidence type="ECO:0000313" key="12">
    <source>
        <dbReference type="EMBL" id="HGI29816.1"/>
    </source>
</evidence>
<dbReference type="InterPro" id="IPR001851">
    <property type="entry name" value="ABC_transp_permease"/>
</dbReference>
<sequence length="318" mass="34256">MVKTRRVWYPFFLLVRHPVAIVLVGLVVLFSLLYPQRFLTTLNLTTILKQFVTLVLFALGPSMVVVTGSLDLSYVGIWMLGGVLVWLLTPVLGLFAICVFPLLGLGTGFLVGVVHARGKVPSFILTLCLLVVYWGLTAALSGGYSRTVKGYEFITASLVPYIPTAFLWSLPLIGAAIYLMVRTRVGLYLYAIGSNEEGAKLAGIPVEKYKILAFTLSGLFTGLGTIVLFQHLGGSVPVELNLKNVVWPLVAIVLGGTPLVGGSGGPQRTLLGALTFSVFYRGLYLSLLHPEILQLLVGILLIVSIVVGARGLRGVEIT</sequence>
<evidence type="ECO:0000256" key="7">
    <source>
        <dbReference type="ARBA" id="ARBA00022989"/>
    </source>
</evidence>
<evidence type="ECO:0000256" key="9">
    <source>
        <dbReference type="ARBA" id="ARBA00025439"/>
    </source>
</evidence>
<dbReference type="CDD" id="cd06579">
    <property type="entry name" value="TM_PBP1_transp_AraH_like"/>
    <property type="match status" value="1"/>
</dbReference>
<keyword evidence="3" id="KW-0813">Transport</keyword>
<keyword evidence="8 11" id="KW-0472">Membrane</keyword>
<evidence type="ECO:0000256" key="10">
    <source>
        <dbReference type="ARBA" id="ARBA00039382"/>
    </source>
</evidence>
<feature type="transmembrane region" description="Helical" evidence="11">
    <location>
        <begin position="161"/>
        <end position="181"/>
    </location>
</feature>
<comment type="subunit">
    <text evidence="2">The complex is composed of two ATP-binding proteins (LsrA), two transmembrane proteins (LsrC and LsrD) and a solute-binding protein (LsrB).</text>
</comment>
<protein>
    <recommendedName>
        <fullName evidence="10">Autoinducer 2 import system permease protein LsrC</fullName>
    </recommendedName>
</protein>
<dbReference type="AlphaFoldDB" id="A0A7V4DD51"/>
<evidence type="ECO:0000256" key="3">
    <source>
        <dbReference type="ARBA" id="ARBA00022448"/>
    </source>
</evidence>
<dbReference type="PANTHER" id="PTHR32196">
    <property type="entry name" value="ABC TRANSPORTER PERMEASE PROTEIN YPHD-RELATED-RELATED"/>
    <property type="match status" value="1"/>
</dbReference>
<dbReference type="PANTHER" id="PTHR32196:SF29">
    <property type="entry name" value="AUTOINDUCER 2 IMPORT SYSTEM PERMEASE PROTEIN LSRC"/>
    <property type="match status" value="1"/>
</dbReference>
<proteinExistence type="predicted"/>
<reference evidence="12" key="1">
    <citation type="journal article" date="2020" name="mSystems">
        <title>Genome- and Community-Level Interaction Insights into Carbon Utilization and Element Cycling Functions of Hydrothermarchaeota in Hydrothermal Sediment.</title>
        <authorList>
            <person name="Zhou Z."/>
            <person name="Liu Y."/>
            <person name="Xu W."/>
            <person name="Pan J."/>
            <person name="Luo Z.H."/>
            <person name="Li M."/>
        </authorList>
    </citation>
    <scope>NUCLEOTIDE SEQUENCE [LARGE SCALE GENOMIC DNA]</scope>
    <source>
        <strain evidence="12">SpSt-747</strain>
    </source>
</reference>
<feature type="transmembrane region" description="Helical" evidence="11">
    <location>
        <begin position="245"/>
        <end position="262"/>
    </location>
</feature>
<organism evidence="12">
    <name type="scientific">Candidatus Caldatribacterium californiense</name>
    <dbReference type="NCBI Taxonomy" id="1454726"/>
    <lineage>
        <taxon>Bacteria</taxon>
        <taxon>Pseudomonadati</taxon>
        <taxon>Atribacterota</taxon>
        <taxon>Atribacteria</taxon>
        <taxon>Atribacterales</taxon>
        <taxon>Candidatus Caldatribacteriaceae</taxon>
        <taxon>Candidatus Caldatribacterium</taxon>
    </lineage>
</organism>
<feature type="transmembrane region" description="Helical" evidence="11">
    <location>
        <begin position="211"/>
        <end position="233"/>
    </location>
</feature>
<evidence type="ECO:0000256" key="2">
    <source>
        <dbReference type="ARBA" id="ARBA00011262"/>
    </source>
</evidence>
<gene>
    <name evidence="12" type="ORF">ENV30_00650</name>
</gene>
<evidence type="ECO:0000256" key="8">
    <source>
        <dbReference type="ARBA" id="ARBA00023136"/>
    </source>
</evidence>
<evidence type="ECO:0000256" key="5">
    <source>
        <dbReference type="ARBA" id="ARBA00022519"/>
    </source>
</evidence>
<keyword evidence="6 11" id="KW-0812">Transmembrane</keyword>